<sequence>MYMKQSRFHIASHHVSASNDSQDRIGVCCLWRDLKSDSAARRAAHSASDNRNISRTPLSASFRGIGISPASGMPGLPTGPMFCSTRTLSARVEAGVGVGDADDGPREGVLAVPEGFDEDLAQEEREVGVAVEGEALAEAGGGGDGLGEGAVGVGPGGMLELVFHGALPESSSRKSPSRRPCRPTGEAPRSGAVPRKPVSEPQQLCHLHPIARPFKRTLHSTITIVRLDVKVALIGLGRTGTNGWGIAAAYAVPWRWAGADGEDWGCVGCSAWALFLAADEADYATGQKIVVDGGITGSMGRT</sequence>
<dbReference type="InterPro" id="IPR036291">
    <property type="entry name" value="NAD(P)-bd_dom_sf"/>
</dbReference>
<dbReference type="Proteomes" id="UP000237481">
    <property type="component" value="Unassembled WGS sequence"/>
</dbReference>
<protein>
    <submittedName>
        <fullName evidence="2">Uncharacterized protein</fullName>
    </submittedName>
</protein>
<comment type="caution">
    <text evidence="2">The sequence shown here is derived from an EMBL/GenBank/DDBJ whole genome shotgun (WGS) entry which is preliminary data.</text>
</comment>
<keyword evidence="3" id="KW-1185">Reference proteome</keyword>
<organism evidence="2 3">
    <name type="scientific">Tolypocladium paradoxum</name>
    <dbReference type="NCBI Taxonomy" id="94208"/>
    <lineage>
        <taxon>Eukaryota</taxon>
        <taxon>Fungi</taxon>
        <taxon>Dikarya</taxon>
        <taxon>Ascomycota</taxon>
        <taxon>Pezizomycotina</taxon>
        <taxon>Sordariomycetes</taxon>
        <taxon>Hypocreomycetidae</taxon>
        <taxon>Hypocreales</taxon>
        <taxon>Ophiocordycipitaceae</taxon>
        <taxon>Tolypocladium</taxon>
    </lineage>
</organism>
<feature type="region of interest" description="Disordered" evidence="1">
    <location>
        <begin position="168"/>
        <end position="200"/>
    </location>
</feature>
<name>A0A2S4KRF9_9HYPO</name>
<proteinExistence type="predicted"/>
<dbReference type="SUPFAM" id="SSF51735">
    <property type="entry name" value="NAD(P)-binding Rossmann-fold domains"/>
    <property type="match status" value="1"/>
</dbReference>
<evidence type="ECO:0000313" key="2">
    <source>
        <dbReference type="EMBL" id="POR32779.1"/>
    </source>
</evidence>
<evidence type="ECO:0000313" key="3">
    <source>
        <dbReference type="Proteomes" id="UP000237481"/>
    </source>
</evidence>
<accession>A0A2S4KRF9</accession>
<dbReference type="OrthoDB" id="498125at2759"/>
<dbReference type="EMBL" id="PKSG01000798">
    <property type="protein sequence ID" value="POR32779.1"/>
    <property type="molecule type" value="Genomic_DNA"/>
</dbReference>
<gene>
    <name evidence="2" type="ORF">TPAR_07008</name>
</gene>
<reference evidence="2 3" key="1">
    <citation type="submission" date="2018-01" db="EMBL/GenBank/DDBJ databases">
        <title>Harnessing the power of phylogenomics to disentangle the directionality and signatures of interkingdom host jumping in the parasitic fungal genus Tolypocladium.</title>
        <authorList>
            <person name="Quandt C.A."/>
            <person name="Patterson W."/>
            <person name="Spatafora J.W."/>
        </authorList>
    </citation>
    <scope>NUCLEOTIDE SEQUENCE [LARGE SCALE GENOMIC DNA]</scope>
    <source>
        <strain evidence="2 3">NRBC 100945</strain>
    </source>
</reference>
<evidence type="ECO:0000256" key="1">
    <source>
        <dbReference type="SAM" id="MobiDB-lite"/>
    </source>
</evidence>
<dbReference type="AlphaFoldDB" id="A0A2S4KRF9"/>